<comment type="similarity">
    <text evidence="1">Belongs to the CutA family.</text>
</comment>
<dbReference type="EMBL" id="DRTX01000060">
    <property type="protein sequence ID" value="HHF52925.1"/>
    <property type="molecule type" value="Genomic_DNA"/>
</dbReference>
<dbReference type="AlphaFoldDB" id="A0A7V5HNI2"/>
<dbReference type="InterPro" id="IPR004323">
    <property type="entry name" value="Ion_tolerance_CutA"/>
</dbReference>
<gene>
    <name evidence="2" type="ORF">ENL43_00995</name>
</gene>
<dbReference type="Gene3D" id="3.30.70.120">
    <property type="match status" value="1"/>
</dbReference>
<evidence type="ECO:0000313" key="2">
    <source>
        <dbReference type="EMBL" id="HHF52925.1"/>
    </source>
</evidence>
<dbReference type="SUPFAM" id="SSF54913">
    <property type="entry name" value="GlnB-like"/>
    <property type="match status" value="1"/>
</dbReference>
<name>A0A7V5HNI2_UNCW3</name>
<dbReference type="InterPro" id="IPR011322">
    <property type="entry name" value="N-reg_PII-like_a/b"/>
</dbReference>
<proteinExistence type="inferred from homology"/>
<evidence type="ECO:0000256" key="1">
    <source>
        <dbReference type="ARBA" id="ARBA00010169"/>
    </source>
</evidence>
<dbReference type="PANTHER" id="PTHR23419:SF8">
    <property type="entry name" value="FI09726P"/>
    <property type="match status" value="1"/>
</dbReference>
<dbReference type="Proteomes" id="UP000886050">
    <property type="component" value="Unassembled WGS sequence"/>
</dbReference>
<protein>
    <submittedName>
        <fullName evidence="2">Divalent-cation tolerance protein CutA</fullName>
    </submittedName>
</protein>
<dbReference type="InterPro" id="IPR015867">
    <property type="entry name" value="N-reg_PII/ATP_PRibTrfase_C"/>
</dbReference>
<organism evidence="2">
    <name type="scientific">candidate division WOR-3 bacterium</name>
    <dbReference type="NCBI Taxonomy" id="2052148"/>
    <lineage>
        <taxon>Bacteria</taxon>
        <taxon>Bacteria division WOR-3</taxon>
    </lineage>
</organism>
<comment type="caution">
    <text evidence="2">The sequence shown here is derived from an EMBL/GenBank/DDBJ whole genome shotgun (WGS) entry which is preliminary data.</text>
</comment>
<dbReference type="GO" id="GO:0010038">
    <property type="term" value="P:response to metal ion"/>
    <property type="evidence" value="ECO:0007669"/>
    <property type="project" value="InterPro"/>
</dbReference>
<dbReference type="Pfam" id="PF03091">
    <property type="entry name" value="CutA1"/>
    <property type="match status" value="1"/>
</dbReference>
<accession>A0A7V5HNI2</accession>
<feature type="non-terminal residue" evidence="2">
    <location>
        <position position="64"/>
    </location>
</feature>
<dbReference type="GO" id="GO:0005507">
    <property type="term" value="F:copper ion binding"/>
    <property type="evidence" value="ECO:0007669"/>
    <property type="project" value="TreeGrafter"/>
</dbReference>
<dbReference type="PANTHER" id="PTHR23419">
    <property type="entry name" value="DIVALENT CATION TOLERANCE CUTA-RELATED"/>
    <property type="match status" value="1"/>
</dbReference>
<sequence>MKMAEYIFVYTTLPDEEKAKEIGEHLVREKLAACVNFWPIKSIYTWKGEIQHDQEVAMIIKTKK</sequence>
<reference evidence="2" key="1">
    <citation type="journal article" date="2020" name="mSystems">
        <title>Genome- and Community-Level Interaction Insights into Carbon Utilization and Element Cycling Functions of Hydrothermarchaeota in Hydrothermal Sediment.</title>
        <authorList>
            <person name="Zhou Z."/>
            <person name="Liu Y."/>
            <person name="Xu W."/>
            <person name="Pan J."/>
            <person name="Luo Z.H."/>
            <person name="Li M."/>
        </authorList>
    </citation>
    <scope>NUCLEOTIDE SEQUENCE [LARGE SCALE GENOMIC DNA]</scope>
    <source>
        <strain evidence="2">HyVt-96</strain>
    </source>
</reference>